<reference evidence="2" key="1">
    <citation type="submission" date="2010-08" db="EMBL/GenBank/DDBJ databases">
        <authorList>
            <consortium name="Caenorhabditis japonica Sequencing Consortium"/>
            <person name="Wilson R.K."/>
        </authorList>
    </citation>
    <scope>NUCLEOTIDE SEQUENCE [LARGE SCALE GENOMIC DNA]</scope>
    <source>
        <strain evidence="2">DF5081</strain>
    </source>
</reference>
<dbReference type="SUPFAM" id="SSF48452">
    <property type="entry name" value="TPR-like"/>
    <property type="match status" value="1"/>
</dbReference>
<dbReference type="Gene3D" id="1.25.40.10">
    <property type="entry name" value="Tetratricopeptide repeat domain"/>
    <property type="match status" value="1"/>
</dbReference>
<dbReference type="GO" id="GO:0005876">
    <property type="term" value="C:spindle microtubule"/>
    <property type="evidence" value="ECO:0007669"/>
    <property type="project" value="TreeGrafter"/>
</dbReference>
<evidence type="ECO:0000313" key="1">
    <source>
        <dbReference type="EnsemblMetazoa" id="CJA18931.1"/>
    </source>
</evidence>
<dbReference type="GO" id="GO:0005739">
    <property type="term" value="C:mitochondrion"/>
    <property type="evidence" value="ECO:0007669"/>
    <property type="project" value="TreeGrafter"/>
</dbReference>
<dbReference type="GO" id="GO:0008017">
    <property type="term" value="F:microtubule binding"/>
    <property type="evidence" value="ECO:0007669"/>
    <property type="project" value="TreeGrafter"/>
</dbReference>
<proteinExistence type="predicted"/>
<accession>A0A8R1I2C3</accession>
<organism evidence="1 2">
    <name type="scientific">Caenorhabditis japonica</name>
    <dbReference type="NCBI Taxonomy" id="281687"/>
    <lineage>
        <taxon>Eukaryota</taxon>
        <taxon>Metazoa</taxon>
        <taxon>Ecdysozoa</taxon>
        <taxon>Nematoda</taxon>
        <taxon>Chromadorea</taxon>
        <taxon>Rhabditida</taxon>
        <taxon>Rhabditina</taxon>
        <taxon>Rhabditomorpha</taxon>
        <taxon>Rhabditoidea</taxon>
        <taxon>Rhabditidae</taxon>
        <taxon>Peloderinae</taxon>
        <taxon>Caenorhabditis</taxon>
    </lineage>
</organism>
<dbReference type="Pfam" id="PF21033">
    <property type="entry name" value="RMD1-3"/>
    <property type="match status" value="1"/>
</dbReference>
<sequence>MSFDDIDSTFGTKNCDQGYEKLKARMDGGDRSVEVLWRMAQFCHERAACLPKAQRLPVINEGLKYAEEAGKKDPNHFKAIKWQAVLTGQSTDFMPIKQKLETSKKFKELLDKAIAKEPKDSAMLHLRGRYKYSIASLSWIEKKLAATFYSHPLTATYQEALEDFLAAYAVSPKWIENDVFMAKCYVAMKDKASAKKYLTEMIEIEAFSDAEQEFLEEGRQMLAKL</sequence>
<dbReference type="InterPro" id="IPR049039">
    <property type="entry name" value="RMD1-3_a_helical_rpt"/>
</dbReference>
<protein>
    <recommendedName>
        <fullName evidence="3">Regulator of microtubule dynamics protein 1</fullName>
    </recommendedName>
</protein>
<dbReference type="PANTHER" id="PTHR16056:SF12">
    <property type="entry name" value="REGULATOR OF MICROTUBULE DYNAMICS PROTEIN 1"/>
    <property type="match status" value="1"/>
</dbReference>
<keyword evidence="2" id="KW-1185">Reference proteome</keyword>
<dbReference type="GO" id="GO:0097431">
    <property type="term" value="C:mitotic spindle pole"/>
    <property type="evidence" value="ECO:0007669"/>
    <property type="project" value="TreeGrafter"/>
</dbReference>
<dbReference type="EnsemblMetazoa" id="CJA18931.1">
    <property type="protein sequence ID" value="CJA18931.1"/>
    <property type="gene ID" value="WBGene00138135"/>
</dbReference>
<dbReference type="AlphaFoldDB" id="A0A8R1I2C3"/>
<evidence type="ECO:0008006" key="3">
    <source>
        <dbReference type="Google" id="ProtNLM"/>
    </source>
</evidence>
<dbReference type="Proteomes" id="UP000005237">
    <property type="component" value="Unassembled WGS sequence"/>
</dbReference>
<dbReference type="InterPro" id="IPR011990">
    <property type="entry name" value="TPR-like_helical_dom_sf"/>
</dbReference>
<evidence type="ECO:0000313" key="2">
    <source>
        <dbReference type="Proteomes" id="UP000005237"/>
    </source>
</evidence>
<dbReference type="PANTHER" id="PTHR16056">
    <property type="entry name" value="REGULATOR OF MICROTUBULE DYNAMICS PROTEIN"/>
    <property type="match status" value="1"/>
</dbReference>
<reference evidence="1" key="2">
    <citation type="submission" date="2022-06" db="UniProtKB">
        <authorList>
            <consortium name="EnsemblMetazoa"/>
        </authorList>
    </citation>
    <scope>IDENTIFICATION</scope>
    <source>
        <strain evidence="1">DF5081</strain>
    </source>
</reference>
<name>A0A8R1I2C3_CAEJA</name>